<feature type="region of interest" description="Disordered" evidence="4">
    <location>
        <begin position="1"/>
        <end position="102"/>
    </location>
</feature>
<comment type="subcellular location">
    <subcellularLocation>
        <location evidence="1">Nucleus</location>
    </subcellularLocation>
</comment>
<dbReference type="GO" id="GO:0008013">
    <property type="term" value="F:beta-catenin binding"/>
    <property type="evidence" value="ECO:0007669"/>
    <property type="project" value="InterPro"/>
</dbReference>
<feature type="compositionally biased region" description="Polar residues" evidence="4">
    <location>
        <begin position="8"/>
        <end position="28"/>
    </location>
</feature>
<evidence type="ECO:0000256" key="3">
    <source>
        <dbReference type="ARBA" id="ARBA00023242"/>
    </source>
</evidence>
<evidence type="ECO:0000256" key="4">
    <source>
        <dbReference type="SAM" id="MobiDB-lite"/>
    </source>
</evidence>
<evidence type="ECO:0000256" key="2">
    <source>
        <dbReference type="ARBA" id="ARBA00009200"/>
    </source>
</evidence>
<sequence>MHPENKLTNHGKQVISSAQSQIPNVNQQPPGPACNLGSKGVGAGNHGTKANQISPGNPGLKSAGQSSSSAGGALKGKTKRERSVSMDSGQLRDALGPALEPDAKVEGVMRSKRRCVLEKKQPYSGDEWCSGGDTEEDEEKPPTAPHRPGQSLPGPSPMGPMSESSGPGPVVGRGMGPSLRSELASLPRPPQQVVYVFTTNLANRAAEAVIHGHADSILLFHQQNVPRTKLDQCVSSGKLPGLSEQLSSGSTPPTGTPKSQSGTPRPASVGGGVGGHLHRAGTPSSTGHPEDEPVQARPGGAPNSNNSSSGGGPGPHPAAGGARSGGADGPGLLPQAGSGVSPSPSPGRDGPVSADGLSQEQLEHRERSLQTLRDIERLLLRSGAGGAPGDSTDPNGNPGGASANGNNLNSSGNNGGNSLDNNAGRSNNPGNCNSNNAPLAPPPGALKKYEEPLQSMISQTQSLGGPGLDDAQMGPHHGLPPLHNPSHPHPHAHPHHHHHHHPHLSSPSGLDMGPLLGPDGLTPEQVAWRKLQEEYYQEKRRQQEVHPHHHHRMMPDMGMGSMRAPPPPYHSKSGEPQWGPGPMMGGGMGGGRERTLDRHAPGGAPGPALPRTDAERPPRWRWGRGLPRQPGRCVTDGSNGTPEASPARYGLAG</sequence>
<evidence type="ECO:0000313" key="7">
    <source>
        <dbReference type="Proteomes" id="UP001152622"/>
    </source>
</evidence>
<dbReference type="GO" id="GO:1990907">
    <property type="term" value="C:beta-catenin-TCF complex"/>
    <property type="evidence" value="ECO:0007669"/>
    <property type="project" value="TreeGrafter"/>
</dbReference>
<gene>
    <name evidence="6" type="ORF">SKAU_G00323650</name>
</gene>
<feature type="compositionally biased region" description="Low complexity" evidence="4">
    <location>
        <begin position="393"/>
        <end position="438"/>
    </location>
</feature>
<proteinExistence type="inferred from homology"/>
<feature type="compositionally biased region" description="Low complexity" evidence="4">
    <location>
        <begin position="148"/>
        <end position="168"/>
    </location>
</feature>
<dbReference type="AlphaFoldDB" id="A0A9Q1IJT2"/>
<feature type="compositionally biased region" description="Low complexity" evidence="4">
    <location>
        <begin position="59"/>
        <end position="72"/>
    </location>
</feature>
<dbReference type="Gene3D" id="3.30.40.10">
    <property type="entry name" value="Zinc/RING finger domain, C3HC4 (zinc finger)"/>
    <property type="match status" value="1"/>
</dbReference>
<evidence type="ECO:0000259" key="5">
    <source>
        <dbReference type="Pfam" id="PF11502"/>
    </source>
</evidence>
<dbReference type="GO" id="GO:0030512">
    <property type="term" value="P:negative regulation of transforming growth factor beta receptor signaling pathway"/>
    <property type="evidence" value="ECO:0007669"/>
    <property type="project" value="TreeGrafter"/>
</dbReference>
<feature type="compositionally biased region" description="Low complexity" evidence="4">
    <location>
        <begin position="623"/>
        <end position="632"/>
    </location>
</feature>
<dbReference type="OrthoDB" id="7668649at2759"/>
<evidence type="ECO:0000256" key="1">
    <source>
        <dbReference type="ARBA" id="ARBA00004123"/>
    </source>
</evidence>
<feature type="compositionally biased region" description="Low complexity" evidence="4">
    <location>
        <begin position="474"/>
        <end position="485"/>
    </location>
</feature>
<feature type="compositionally biased region" description="Polar residues" evidence="4">
    <location>
        <begin position="244"/>
        <end position="263"/>
    </location>
</feature>
<dbReference type="Proteomes" id="UP001152622">
    <property type="component" value="Chromosome 14"/>
</dbReference>
<keyword evidence="3" id="KW-0539">Nucleus</keyword>
<dbReference type="InterPro" id="IPR015668">
    <property type="entry name" value="Bcl-9/Bcl-9l"/>
</dbReference>
<accession>A0A9Q1IJT2</accession>
<keyword evidence="7" id="KW-1185">Reference proteome</keyword>
<organism evidence="6 7">
    <name type="scientific">Synaphobranchus kaupii</name>
    <name type="common">Kaup's arrowtooth eel</name>
    <dbReference type="NCBI Taxonomy" id="118154"/>
    <lineage>
        <taxon>Eukaryota</taxon>
        <taxon>Metazoa</taxon>
        <taxon>Chordata</taxon>
        <taxon>Craniata</taxon>
        <taxon>Vertebrata</taxon>
        <taxon>Euteleostomi</taxon>
        <taxon>Actinopterygii</taxon>
        <taxon>Neopterygii</taxon>
        <taxon>Teleostei</taxon>
        <taxon>Anguilliformes</taxon>
        <taxon>Synaphobranchidae</taxon>
        <taxon>Synaphobranchus</taxon>
    </lineage>
</organism>
<dbReference type="EMBL" id="JAINUF010000014">
    <property type="protein sequence ID" value="KAJ8342437.1"/>
    <property type="molecule type" value="Genomic_DNA"/>
</dbReference>
<dbReference type="GO" id="GO:0060070">
    <property type="term" value="P:canonical Wnt signaling pathway"/>
    <property type="evidence" value="ECO:0007669"/>
    <property type="project" value="InterPro"/>
</dbReference>
<feature type="domain" description="B-cell lymphoma 9 beta-catenin binding" evidence="5">
    <location>
        <begin position="356"/>
        <end position="392"/>
    </location>
</feature>
<dbReference type="GO" id="GO:0045944">
    <property type="term" value="P:positive regulation of transcription by RNA polymerase II"/>
    <property type="evidence" value="ECO:0007669"/>
    <property type="project" value="TreeGrafter"/>
</dbReference>
<feature type="region of interest" description="Disordered" evidence="4">
    <location>
        <begin position="459"/>
        <end position="518"/>
    </location>
</feature>
<feature type="compositionally biased region" description="Low complexity" evidence="4">
    <location>
        <begin position="337"/>
        <end position="353"/>
    </location>
</feature>
<feature type="compositionally biased region" description="Low complexity" evidence="4">
    <location>
        <begin position="504"/>
        <end position="518"/>
    </location>
</feature>
<dbReference type="GO" id="GO:0003713">
    <property type="term" value="F:transcription coactivator activity"/>
    <property type="evidence" value="ECO:0007669"/>
    <property type="project" value="InterPro"/>
</dbReference>
<comment type="caution">
    <text evidence="6">The sequence shown here is derived from an EMBL/GenBank/DDBJ whole genome shotgun (WGS) entry which is preliminary data.</text>
</comment>
<feature type="region of interest" description="Disordered" evidence="4">
    <location>
        <begin position="236"/>
        <end position="447"/>
    </location>
</feature>
<comment type="similarity">
    <text evidence="2">Belongs to the BCL9 family.</text>
</comment>
<reference evidence="6" key="1">
    <citation type="journal article" date="2023" name="Science">
        <title>Genome structures resolve the early diversification of teleost fishes.</title>
        <authorList>
            <person name="Parey E."/>
            <person name="Louis A."/>
            <person name="Montfort J."/>
            <person name="Bouchez O."/>
            <person name="Roques C."/>
            <person name="Iampietro C."/>
            <person name="Lluch J."/>
            <person name="Castinel A."/>
            <person name="Donnadieu C."/>
            <person name="Desvignes T."/>
            <person name="Floi Bucao C."/>
            <person name="Jouanno E."/>
            <person name="Wen M."/>
            <person name="Mejri S."/>
            <person name="Dirks R."/>
            <person name="Jansen H."/>
            <person name="Henkel C."/>
            <person name="Chen W.J."/>
            <person name="Zahm M."/>
            <person name="Cabau C."/>
            <person name="Klopp C."/>
            <person name="Thompson A.W."/>
            <person name="Robinson-Rechavi M."/>
            <person name="Braasch I."/>
            <person name="Lecointre G."/>
            <person name="Bobe J."/>
            <person name="Postlethwait J.H."/>
            <person name="Berthelot C."/>
            <person name="Roest Crollius H."/>
            <person name="Guiguen Y."/>
        </authorList>
    </citation>
    <scope>NUCLEOTIDE SEQUENCE</scope>
    <source>
        <strain evidence="6">WJC10195</strain>
    </source>
</reference>
<name>A0A9Q1IJT2_SYNKA</name>
<feature type="compositionally biased region" description="Basic and acidic residues" evidence="4">
    <location>
        <begin position="591"/>
        <end position="600"/>
    </location>
</feature>
<feature type="region of interest" description="Disordered" evidence="4">
    <location>
        <begin position="560"/>
        <end position="653"/>
    </location>
</feature>
<feature type="compositionally biased region" description="Basic residues" evidence="4">
    <location>
        <begin position="486"/>
        <end position="503"/>
    </location>
</feature>
<dbReference type="PANTHER" id="PTHR15185">
    <property type="entry name" value="BCL9"/>
    <property type="match status" value="1"/>
</dbReference>
<feature type="compositionally biased region" description="Low complexity" evidence="4">
    <location>
        <begin position="298"/>
        <end position="308"/>
    </location>
</feature>
<protein>
    <recommendedName>
        <fullName evidence="5">B-cell lymphoma 9 beta-catenin binding domain-containing protein</fullName>
    </recommendedName>
</protein>
<feature type="region of interest" description="Disordered" evidence="4">
    <location>
        <begin position="122"/>
        <end position="187"/>
    </location>
</feature>
<dbReference type="PANTHER" id="PTHR15185:SF3">
    <property type="entry name" value="B-CELL CLL_LYMPHOMA 9-LIKE PROTEIN"/>
    <property type="match status" value="1"/>
</dbReference>
<evidence type="ECO:0000313" key="6">
    <source>
        <dbReference type="EMBL" id="KAJ8342437.1"/>
    </source>
</evidence>
<dbReference type="InterPro" id="IPR013083">
    <property type="entry name" value="Znf_RING/FYVE/PHD"/>
</dbReference>
<dbReference type="InterPro" id="IPR024670">
    <property type="entry name" value="BCL9_beta-catenin-bd_dom"/>
</dbReference>
<dbReference type="Pfam" id="PF11502">
    <property type="entry name" value="BCL9"/>
    <property type="match status" value="1"/>
</dbReference>
<feature type="compositionally biased region" description="Basic and acidic residues" evidence="4">
    <location>
        <begin position="361"/>
        <end position="379"/>
    </location>
</feature>